<dbReference type="AlphaFoldDB" id="A0A517U297"/>
<dbReference type="Pfam" id="PF00293">
    <property type="entry name" value="NUDIX"/>
    <property type="match status" value="1"/>
</dbReference>
<protein>
    <submittedName>
        <fullName evidence="2">NUDIX domain protein</fullName>
    </submittedName>
</protein>
<dbReference type="SUPFAM" id="SSF55811">
    <property type="entry name" value="Nudix"/>
    <property type="match status" value="1"/>
</dbReference>
<accession>A0A517U297</accession>
<dbReference type="OrthoDB" id="9816289at2"/>
<evidence type="ECO:0000259" key="1">
    <source>
        <dbReference type="PROSITE" id="PS51462"/>
    </source>
</evidence>
<proteinExistence type="predicted"/>
<organism evidence="2 3">
    <name type="scientific">Lacipirellula limnantheis</name>
    <dbReference type="NCBI Taxonomy" id="2528024"/>
    <lineage>
        <taxon>Bacteria</taxon>
        <taxon>Pseudomonadati</taxon>
        <taxon>Planctomycetota</taxon>
        <taxon>Planctomycetia</taxon>
        <taxon>Pirellulales</taxon>
        <taxon>Lacipirellulaceae</taxon>
        <taxon>Lacipirellula</taxon>
    </lineage>
</organism>
<evidence type="ECO:0000313" key="3">
    <source>
        <dbReference type="Proteomes" id="UP000317909"/>
    </source>
</evidence>
<evidence type="ECO:0000313" key="2">
    <source>
        <dbReference type="EMBL" id="QDT74756.1"/>
    </source>
</evidence>
<dbReference type="RefSeq" id="WP_145434490.1">
    <property type="nucleotide sequence ID" value="NZ_CP036339.1"/>
</dbReference>
<dbReference type="PROSITE" id="PS51462">
    <property type="entry name" value="NUDIX"/>
    <property type="match status" value="1"/>
</dbReference>
<dbReference type="InterPro" id="IPR000086">
    <property type="entry name" value="NUDIX_hydrolase_dom"/>
</dbReference>
<dbReference type="Proteomes" id="UP000317909">
    <property type="component" value="Chromosome"/>
</dbReference>
<dbReference type="Gene3D" id="3.90.79.10">
    <property type="entry name" value="Nucleoside Triphosphate Pyrophosphohydrolase"/>
    <property type="match status" value="1"/>
</dbReference>
<feature type="domain" description="Nudix hydrolase" evidence="1">
    <location>
        <begin position="1"/>
        <end position="152"/>
    </location>
</feature>
<dbReference type="KEGG" id="llh:I41_39560"/>
<dbReference type="InterPro" id="IPR015797">
    <property type="entry name" value="NUDIX_hydrolase-like_dom_sf"/>
</dbReference>
<sequence length="158" mass="17328">MPAISAGTLLCIRSPELRVLLAHPGGPYFARKDLGAWTIPKGLVNDGEELEIAARRGFEEEIGWRPAGPAAPLGMVRLRSGKIMHGFAVWSDELEAEILARFRPGKFSMEWPPKSGMLVEFPEVDRIDMFALGDARTKIAAAQAPLLDRVAQLLEATH</sequence>
<name>A0A517U297_9BACT</name>
<keyword evidence="3" id="KW-1185">Reference proteome</keyword>
<reference evidence="2 3" key="1">
    <citation type="submission" date="2019-02" db="EMBL/GenBank/DDBJ databases">
        <title>Deep-cultivation of Planctomycetes and their phenomic and genomic characterization uncovers novel biology.</title>
        <authorList>
            <person name="Wiegand S."/>
            <person name="Jogler M."/>
            <person name="Boedeker C."/>
            <person name="Pinto D."/>
            <person name="Vollmers J."/>
            <person name="Rivas-Marin E."/>
            <person name="Kohn T."/>
            <person name="Peeters S.H."/>
            <person name="Heuer A."/>
            <person name="Rast P."/>
            <person name="Oberbeckmann S."/>
            <person name="Bunk B."/>
            <person name="Jeske O."/>
            <person name="Meyerdierks A."/>
            <person name="Storesund J.E."/>
            <person name="Kallscheuer N."/>
            <person name="Luecker S."/>
            <person name="Lage O.M."/>
            <person name="Pohl T."/>
            <person name="Merkel B.J."/>
            <person name="Hornburger P."/>
            <person name="Mueller R.-W."/>
            <person name="Bruemmer F."/>
            <person name="Labrenz M."/>
            <person name="Spormann A.M."/>
            <person name="Op den Camp H."/>
            <person name="Overmann J."/>
            <person name="Amann R."/>
            <person name="Jetten M.S.M."/>
            <person name="Mascher T."/>
            <person name="Medema M.H."/>
            <person name="Devos D.P."/>
            <person name="Kaster A.-K."/>
            <person name="Ovreas L."/>
            <person name="Rohde M."/>
            <person name="Galperin M.Y."/>
            <person name="Jogler C."/>
        </authorList>
    </citation>
    <scope>NUCLEOTIDE SEQUENCE [LARGE SCALE GENOMIC DNA]</scope>
    <source>
        <strain evidence="2 3">I41</strain>
    </source>
</reference>
<dbReference type="EMBL" id="CP036339">
    <property type="protein sequence ID" value="QDT74756.1"/>
    <property type="molecule type" value="Genomic_DNA"/>
</dbReference>
<gene>
    <name evidence="2" type="ORF">I41_39560</name>
</gene>